<evidence type="ECO:0000256" key="4">
    <source>
        <dbReference type="ARBA" id="ARBA00023242"/>
    </source>
</evidence>
<dbReference type="InterPro" id="IPR027417">
    <property type="entry name" value="P-loop_NTPase"/>
</dbReference>
<feature type="domain" description="RecF/RecN/SMC N-terminal" evidence="5">
    <location>
        <begin position="67"/>
        <end position="188"/>
    </location>
</feature>
<keyword evidence="4" id="KW-0539">Nucleus</keyword>
<evidence type="ECO:0000256" key="2">
    <source>
        <dbReference type="ARBA" id="ARBA00022741"/>
    </source>
</evidence>
<reference evidence="6" key="1">
    <citation type="submission" date="2023-10" db="EMBL/GenBank/DDBJ databases">
        <authorList>
            <person name="Chen Y."/>
            <person name="Shah S."/>
            <person name="Dougan E. K."/>
            <person name="Thang M."/>
            <person name="Chan C."/>
        </authorList>
    </citation>
    <scope>NUCLEOTIDE SEQUENCE [LARGE SCALE GENOMIC DNA]</scope>
</reference>
<dbReference type="Proteomes" id="UP001189429">
    <property type="component" value="Unassembled WGS sequence"/>
</dbReference>
<evidence type="ECO:0000256" key="3">
    <source>
        <dbReference type="ARBA" id="ARBA00022840"/>
    </source>
</evidence>
<keyword evidence="3" id="KW-0067">ATP-binding</keyword>
<dbReference type="Gene3D" id="3.40.50.300">
    <property type="entry name" value="P-loop containing nucleotide triphosphate hydrolases"/>
    <property type="match status" value="1"/>
</dbReference>
<comment type="subcellular location">
    <subcellularLocation>
        <location evidence="1">Nucleus</location>
    </subcellularLocation>
</comment>
<protein>
    <recommendedName>
        <fullName evidence="5">RecF/RecN/SMC N-terminal domain-containing protein</fullName>
    </recommendedName>
</protein>
<comment type="caution">
    <text evidence="6">The sequence shown here is derived from an EMBL/GenBank/DDBJ whole genome shotgun (WGS) entry which is preliminary data.</text>
</comment>
<dbReference type="PANTHER" id="PTHR18937:SF172">
    <property type="entry name" value="STRUCTURAL MAINTENANCE OF CHROMOSOMES PROTEIN"/>
    <property type="match status" value="1"/>
</dbReference>
<evidence type="ECO:0000313" key="7">
    <source>
        <dbReference type="Proteomes" id="UP001189429"/>
    </source>
</evidence>
<dbReference type="EMBL" id="CAUYUJ010000114">
    <property type="protein sequence ID" value="CAK0788739.1"/>
    <property type="molecule type" value="Genomic_DNA"/>
</dbReference>
<evidence type="ECO:0000259" key="5">
    <source>
        <dbReference type="Pfam" id="PF02463"/>
    </source>
</evidence>
<keyword evidence="7" id="KW-1185">Reference proteome</keyword>
<dbReference type="SUPFAM" id="SSF52540">
    <property type="entry name" value="P-loop containing nucleoside triphosphate hydrolases"/>
    <property type="match status" value="1"/>
</dbReference>
<evidence type="ECO:0000256" key="1">
    <source>
        <dbReference type="ARBA" id="ARBA00004123"/>
    </source>
</evidence>
<accession>A0ABN9PC86</accession>
<keyword evidence="2" id="KW-0547">Nucleotide-binding</keyword>
<sequence>MGEARGADLRRRRVLHILGKIASRKAGGLPSLRAPGIAAGLPAARLSVVSSPCSLPPGSSRACLETCRGPRPRSFSSIVGPNGSGKSNTIDALLFVFGKRAKKMRLNKVSELIHQSAELPNVPSAKVEVTFQDIMDTGDGPEDYEIVEGSTLCVGREAFRNNQSKYYMDGKASNFTEVTQVLRKRGVDLEHNRFLILQGEVEQISLMKPKALTPHEDGLLEYLEDCFCACGARSHSGL</sequence>
<dbReference type="InterPro" id="IPR003395">
    <property type="entry name" value="RecF/RecN/SMC_N"/>
</dbReference>
<dbReference type="PANTHER" id="PTHR18937">
    <property type="entry name" value="STRUCTURAL MAINTENANCE OF CHROMOSOMES SMC FAMILY MEMBER"/>
    <property type="match status" value="1"/>
</dbReference>
<evidence type="ECO:0000313" key="6">
    <source>
        <dbReference type="EMBL" id="CAK0788739.1"/>
    </source>
</evidence>
<dbReference type="Pfam" id="PF02463">
    <property type="entry name" value="SMC_N"/>
    <property type="match status" value="1"/>
</dbReference>
<organism evidence="6 7">
    <name type="scientific">Prorocentrum cordatum</name>
    <dbReference type="NCBI Taxonomy" id="2364126"/>
    <lineage>
        <taxon>Eukaryota</taxon>
        <taxon>Sar</taxon>
        <taxon>Alveolata</taxon>
        <taxon>Dinophyceae</taxon>
        <taxon>Prorocentrales</taxon>
        <taxon>Prorocentraceae</taxon>
        <taxon>Prorocentrum</taxon>
    </lineage>
</organism>
<gene>
    <name evidence="6" type="ORF">PCOR1329_LOCUS524</name>
</gene>
<proteinExistence type="predicted"/>
<name>A0ABN9PC86_9DINO</name>